<feature type="transmembrane region" description="Helical" evidence="6">
    <location>
        <begin position="229"/>
        <end position="254"/>
    </location>
</feature>
<name>A0A6J6CQ92_9ZZZZ</name>
<dbReference type="PANTHER" id="PTHR34857">
    <property type="entry name" value="SLL0384 PROTEIN"/>
    <property type="match status" value="1"/>
</dbReference>
<protein>
    <submittedName>
        <fullName evidence="7">Unannotated protein</fullName>
    </submittedName>
</protein>
<keyword evidence="2" id="KW-1003">Cell membrane</keyword>
<dbReference type="InterPro" id="IPR051611">
    <property type="entry name" value="ECF_transporter_component"/>
</dbReference>
<dbReference type="Pfam" id="PF02361">
    <property type="entry name" value="CbiQ"/>
    <property type="match status" value="1"/>
</dbReference>
<evidence type="ECO:0000313" key="7">
    <source>
        <dbReference type="EMBL" id="CAB4553366.1"/>
    </source>
</evidence>
<keyword evidence="5 6" id="KW-0472">Membrane</keyword>
<evidence type="ECO:0000256" key="5">
    <source>
        <dbReference type="ARBA" id="ARBA00023136"/>
    </source>
</evidence>
<accession>A0A6J6CQ92</accession>
<evidence type="ECO:0000256" key="1">
    <source>
        <dbReference type="ARBA" id="ARBA00004141"/>
    </source>
</evidence>
<sequence length="256" mass="27180">MNPLSKLLFVIIVGTPLLLTLDWVSATLTLVLESSVLPVLLRGTRLQGRQIVAGGRVALRRRIVLGLFVVGAGAVMSGVVALLYASPAGRVWFEFGPATISDNSIELVIATTIRIAALCVPAVVLFATTDITDFADALAQHAQAPERFVVGALAGMRTLQLASADLAFVRRARRARGVSAGGIRVVMPLLVLSLRRAETLSLAMESRGFDSGQERTHYRTSVFTMRDTIALVLAVAIAIVSTGVSIATGAWSFVIN</sequence>
<evidence type="ECO:0000256" key="2">
    <source>
        <dbReference type="ARBA" id="ARBA00022475"/>
    </source>
</evidence>
<evidence type="ECO:0000256" key="4">
    <source>
        <dbReference type="ARBA" id="ARBA00022989"/>
    </source>
</evidence>
<dbReference type="InterPro" id="IPR003339">
    <property type="entry name" value="ABC/ECF_trnsptr_transmembrane"/>
</dbReference>
<reference evidence="7" key="1">
    <citation type="submission" date="2020-05" db="EMBL/GenBank/DDBJ databases">
        <authorList>
            <person name="Chiriac C."/>
            <person name="Salcher M."/>
            <person name="Ghai R."/>
            <person name="Kavagutti S V."/>
        </authorList>
    </citation>
    <scope>NUCLEOTIDE SEQUENCE</scope>
</reference>
<comment type="subcellular location">
    <subcellularLocation>
        <location evidence="1">Membrane</location>
        <topology evidence="1">Multi-pass membrane protein</topology>
    </subcellularLocation>
</comment>
<dbReference type="AlphaFoldDB" id="A0A6J6CQ92"/>
<dbReference type="PANTHER" id="PTHR34857:SF2">
    <property type="entry name" value="SLL0384 PROTEIN"/>
    <property type="match status" value="1"/>
</dbReference>
<dbReference type="GO" id="GO:0005886">
    <property type="term" value="C:plasma membrane"/>
    <property type="evidence" value="ECO:0007669"/>
    <property type="project" value="UniProtKB-ARBA"/>
</dbReference>
<dbReference type="CDD" id="cd16914">
    <property type="entry name" value="EcfT"/>
    <property type="match status" value="1"/>
</dbReference>
<feature type="transmembrane region" description="Helical" evidence="6">
    <location>
        <begin position="107"/>
        <end position="128"/>
    </location>
</feature>
<dbReference type="EMBL" id="CAEZTD010000009">
    <property type="protein sequence ID" value="CAB4553366.1"/>
    <property type="molecule type" value="Genomic_DNA"/>
</dbReference>
<keyword evidence="3 6" id="KW-0812">Transmembrane</keyword>
<evidence type="ECO:0000256" key="3">
    <source>
        <dbReference type="ARBA" id="ARBA00022692"/>
    </source>
</evidence>
<keyword evidence="4 6" id="KW-1133">Transmembrane helix</keyword>
<proteinExistence type="predicted"/>
<feature type="transmembrane region" description="Helical" evidence="6">
    <location>
        <begin position="63"/>
        <end position="86"/>
    </location>
</feature>
<organism evidence="7">
    <name type="scientific">freshwater metagenome</name>
    <dbReference type="NCBI Taxonomy" id="449393"/>
    <lineage>
        <taxon>unclassified sequences</taxon>
        <taxon>metagenomes</taxon>
        <taxon>ecological metagenomes</taxon>
    </lineage>
</organism>
<gene>
    <name evidence="7" type="ORF">UFOPK1591_00205</name>
</gene>
<feature type="transmembrane region" description="Helical" evidence="6">
    <location>
        <begin position="7"/>
        <end position="32"/>
    </location>
</feature>
<evidence type="ECO:0000256" key="6">
    <source>
        <dbReference type="SAM" id="Phobius"/>
    </source>
</evidence>